<evidence type="ECO:0000256" key="3">
    <source>
        <dbReference type="ARBA" id="ARBA00022833"/>
    </source>
</evidence>
<feature type="compositionally biased region" description="Polar residues" evidence="5">
    <location>
        <begin position="318"/>
        <end position="329"/>
    </location>
</feature>
<sequence>MTSSDSSEQENSYALKQDEEEPEEEEPEEEEEVPEEESILDTQSEANNNYDSSPEVESEGHDKDLRLEKSKGSLVSHRYDEEDSGSYYDSPYPSNDALETQVMELARVGKGDSKTETLSKNKVVYEAKRSEESISGNKGATSEPLKRTPIEACKSAQKQYGESHCGTQDHSISTFTGAKKTKSAFVGKKKGASEILMRDGSANKVVNRSSCSKKENKLMDMQSGENVKLKASSSLTPKIRPRSLSPPIESEDGTKRPAIICDFFARGWCIKGSSCKFLHRKDGMDNTSMFSNQDVPTKSSNDNFKDSGLRVENEKSSVQKSKPLASSESQRSRQSVDKHDKHCSLVPDDLKSDNPGSGWQHLGSASGFQCKSNNSEEYNRSLGIPLLNEIRNHHSHFMDDKRLNGEEYVRGYSSSMTNLLPEHRFLSSGSPIPSSVYRNSSSSLAYEKSIGEPPNLILESQSMKYVARTSSGFISSPISSFITSFPSRSSSMLGHSPSTFYSRPEQEILSLHRSTGHHFRSTISNWEPSVPFRPSFHISSIMSSPKNQYDPLLDSIDPPNGGERTVWGSSVSQSATTHNTSNQQANGDPISFHQKPQYGLSENSVSSHGVDGFTTPADVTATFGAQQQNNRSLSKEENRLKSGRFLNSTNAKDVDLDHKHSHQGDGGNHTKESKALKLFRASLIEFVKELVKPYWREGHLSKDAHNTIVKKAVEKVLHSLQPQQIPNTTESTTEYLSASQPKLAKLVEGYVGRESVGLIVLSGEVFLRMLPLVACSGRMITVQLYKDYSTTLQGGLLLQNPTSLVLWLTMCPAPLKHHFHRGESRAYSPILEMASGEGF</sequence>
<keyword evidence="8" id="KW-1185">Reference proteome</keyword>
<dbReference type="GO" id="GO:0008270">
    <property type="term" value="F:zinc ion binding"/>
    <property type="evidence" value="ECO:0007669"/>
    <property type="project" value="UniProtKB-KW"/>
</dbReference>
<dbReference type="PROSITE" id="PS50103">
    <property type="entry name" value="ZF_C3H1"/>
    <property type="match status" value="1"/>
</dbReference>
<dbReference type="Proteomes" id="UP000631114">
    <property type="component" value="Unassembled WGS sequence"/>
</dbReference>
<evidence type="ECO:0000259" key="6">
    <source>
        <dbReference type="PROSITE" id="PS50103"/>
    </source>
</evidence>
<feature type="compositionally biased region" description="Acidic residues" evidence="5">
    <location>
        <begin position="18"/>
        <end position="39"/>
    </location>
</feature>
<keyword evidence="3 4" id="KW-0862">Zinc</keyword>
<evidence type="ECO:0000256" key="2">
    <source>
        <dbReference type="ARBA" id="ARBA00022771"/>
    </source>
</evidence>
<accession>A0A835GZX1</accession>
<proteinExistence type="predicted"/>
<keyword evidence="2 4" id="KW-0863">Zinc-finger</keyword>
<feature type="compositionally biased region" description="Polar residues" evidence="5">
    <location>
        <begin position="623"/>
        <end position="632"/>
    </location>
</feature>
<feature type="compositionally biased region" description="Polar residues" evidence="5">
    <location>
        <begin position="40"/>
        <end position="52"/>
    </location>
</feature>
<reference evidence="7 8" key="1">
    <citation type="submission" date="2020-10" db="EMBL/GenBank/DDBJ databases">
        <title>The Coptis chinensis genome and diversification of protoberbering-type alkaloids.</title>
        <authorList>
            <person name="Wang B."/>
            <person name="Shu S."/>
            <person name="Song C."/>
            <person name="Liu Y."/>
        </authorList>
    </citation>
    <scope>NUCLEOTIDE SEQUENCE [LARGE SCALE GENOMIC DNA]</scope>
    <source>
        <strain evidence="7">HL-2020</strain>
        <tissue evidence="7">Leaf</tissue>
    </source>
</reference>
<comment type="caution">
    <text evidence="7">The sequence shown here is derived from an EMBL/GenBank/DDBJ whole genome shotgun (WGS) entry which is preliminary data.</text>
</comment>
<dbReference type="Pfam" id="PF00642">
    <property type="entry name" value="zf-CCCH"/>
    <property type="match status" value="1"/>
</dbReference>
<dbReference type="InterPro" id="IPR052650">
    <property type="entry name" value="Zinc_finger_CCCH"/>
</dbReference>
<feature type="compositionally biased region" description="Basic and acidic residues" evidence="5">
    <location>
        <begin position="330"/>
        <end position="352"/>
    </location>
</feature>
<evidence type="ECO:0000313" key="8">
    <source>
        <dbReference type="Proteomes" id="UP000631114"/>
    </source>
</evidence>
<evidence type="ECO:0000256" key="4">
    <source>
        <dbReference type="PROSITE-ProRule" id="PRU00723"/>
    </source>
</evidence>
<dbReference type="OrthoDB" id="1935339at2759"/>
<feature type="compositionally biased region" description="Basic and acidic residues" evidence="5">
    <location>
        <begin position="303"/>
        <end position="317"/>
    </location>
</feature>
<dbReference type="EMBL" id="JADFTS010000009">
    <property type="protein sequence ID" value="KAF9588193.1"/>
    <property type="molecule type" value="Genomic_DNA"/>
</dbReference>
<feature type="region of interest" description="Disordered" evidence="5">
    <location>
        <begin position="549"/>
        <end position="671"/>
    </location>
</feature>
<dbReference type="Gene3D" id="4.10.1000.10">
    <property type="entry name" value="Zinc finger, CCCH-type"/>
    <property type="match status" value="1"/>
</dbReference>
<dbReference type="PANTHER" id="PTHR36886">
    <property type="entry name" value="PROTEIN FRIGIDA-ESSENTIAL 1"/>
    <property type="match status" value="1"/>
</dbReference>
<evidence type="ECO:0000256" key="1">
    <source>
        <dbReference type="ARBA" id="ARBA00022723"/>
    </source>
</evidence>
<feature type="zinc finger region" description="C3H1-type" evidence="4">
    <location>
        <begin position="255"/>
        <end position="282"/>
    </location>
</feature>
<feature type="compositionally biased region" description="Polar residues" evidence="5">
    <location>
        <begin position="289"/>
        <end position="302"/>
    </location>
</feature>
<feature type="region of interest" description="Disordered" evidence="5">
    <location>
        <begin position="289"/>
        <end position="358"/>
    </location>
</feature>
<feature type="region of interest" description="Disordered" evidence="5">
    <location>
        <begin position="125"/>
        <end position="148"/>
    </location>
</feature>
<dbReference type="InterPro" id="IPR000571">
    <property type="entry name" value="Znf_CCCH"/>
</dbReference>
<evidence type="ECO:0000256" key="5">
    <source>
        <dbReference type="SAM" id="MobiDB-lite"/>
    </source>
</evidence>
<evidence type="ECO:0000313" key="7">
    <source>
        <dbReference type="EMBL" id="KAF9588193.1"/>
    </source>
</evidence>
<feature type="region of interest" description="Disordered" evidence="5">
    <location>
        <begin position="224"/>
        <end position="252"/>
    </location>
</feature>
<feature type="region of interest" description="Disordered" evidence="5">
    <location>
        <begin position="1"/>
        <end position="95"/>
    </location>
</feature>
<keyword evidence="1 4" id="KW-0479">Metal-binding</keyword>
<organism evidence="7 8">
    <name type="scientific">Coptis chinensis</name>
    <dbReference type="NCBI Taxonomy" id="261450"/>
    <lineage>
        <taxon>Eukaryota</taxon>
        <taxon>Viridiplantae</taxon>
        <taxon>Streptophyta</taxon>
        <taxon>Embryophyta</taxon>
        <taxon>Tracheophyta</taxon>
        <taxon>Spermatophyta</taxon>
        <taxon>Magnoliopsida</taxon>
        <taxon>Ranunculales</taxon>
        <taxon>Ranunculaceae</taxon>
        <taxon>Coptidoideae</taxon>
        <taxon>Coptis</taxon>
    </lineage>
</organism>
<protein>
    <recommendedName>
        <fullName evidence="6">C3H1-type domain-containing protein</fullName>
    </recommendedName>
</protein>
<dbReference type="AlphaFoldDB" id="A0A835GZX1"/>
<gene>
    <name evidence="7" type="ORF">IFM89_008207</name>
</gene>
<feature type="compositionally biased region" description="Polar residues" evidence="5">
    <location>
        <begin position="567"/>
        <end position="586"/>
    </location>
</feature>
<dbReference type="InterPro" id="IPR036855">
    <property type="entry name" value="Znf_CCCH_sf"/>
</dbReference>
<feature type="compositionally biased region" description="Low complexity" evidence="5">
    <location>
        <begin position="85"/>
        <end position="95"/>
    </location>
</feature>
<feature type="compositionally biased region" description="Basic and acidic residues" evidence="5">
    <location>
        <begin position="58"/>
        <end position="71"/>
    </location>
</feature>
<dbReference type="PANTHER" id="PTHR36886:SF3">
    <property type="entry name" value="PROTEIN FRIGIDA-ESSENTIAL 1"/>
    <property type="match status" value="1"/>
</dbReference>
<feature type="compositionally biased region" description="Polar residues" evidence="5">
    <location>
        <begin position="1"/>
        <end position="14"/>
    </location>
</feature>
<name>A0A835GZX1_9MAGN</name>
<dbReference type="SMART" id="SM00356">
    <property type="entry name" value="ZnF_C3H1"/>
    <property type="match status" value="1"/>
</dbReference>
<dbReference type="SUPFAM" id="SSF90229">
    <property type="entry name" value="CCCH zinc finger"/>
    <property type="match status" value="1"/>
</dbReference>
<feature type="domain" description="C3H1-type" evidence="6">
    <location>
        <begin position="255"/>
        <end position="282"/>
    </location>
</feature>